<name>E3GLN6_9FIRM</name>
<dbReference type="AlphaFoldDB" id="E3GLN6"/>
<gene>
    <name evidence="1" type="ordered locus">ELI_1674</name>
</gene>
<reference key="1">
    <citation type="submission" date="2010-09" db="EMBL/GenBank/DDBJ databases">
        <authorList>
            <person name="Roh H."/>
            <person name="Ko H.-J."/>
            <person name="Kim D."/>
            <person name="Choi D.G."/>
            <person name="Park S."/>
            <person name="Kim S."/>
            <person name="Kim K.H."/>
            <person name="Chang I.S."/>
            <person name="Choi I.-G."/>
        </authorList>
    </citation>
    <scope>NUCLEOTIDE SEQUENCE</scope>
    <source>
        <strain>KIST612</strain>
    </source>
</reference>
<keyword evidence="2" id="KW-1185">Reference proteome</keyword>
<protein>
    <submittedName>
        <fullName evidence="1">Uncharacterized protein</fullName>
    </submittedName>
</protein>
<dbReference type="KEGG" id="elm:ELI_1674"/>
<organism evidence="1 2">
    <name type="scientific">Eubacterium callanderi</name>
    <dbReference type="NCBI Taxonomy" id="53442"/>
    <lineage>
        <taxon>Bacteria</taxon>
        <taxon>Bacillati</taxon>
        <taxon>Bacillota</taxon>
        <taxon>Clostridia</taxon>
        <taxon>Eubacteriales</taxon>
        <taxon>Eubacteriaceae</taxon>
        <taxon>Eubacterium</taxon>
    </lineage>
</organism>
<proteinExistence type="predicted"/>
<accession>E3GLN6</accession>
<sequence length="44" mass="5185">MKIINNINNRFFMCPLIKSVLFVSINYTRSLLKEKEKTGSVHEQ</sequence>
<dbReference type="HOGENOM" id="CLU_3216393_0_0_9"/>
<dbReference type="Proteomes" id="UP000006873">
    <property type="component" value="Chromosome"/>
</dbReference>
<reference evidence="1 2" key="2">
    <citation type="journal article" date="2011" name="J. Bacteriol.">
        <title>Complete genome sequence of a carbon monoxide-utilizing acetogen, Eubacterium limosum KIST612.</title>
        <authorList>
            <person name="Roh H."/>
            <person name="Ko H.J."/>
            <person name="Kim D."/>
            <person name="Choi D.G."/>
            <person name="Park S."/>
            <person name="Kim S."/>
            <person name="Chang I.S."/>
            <person name="Choi I.G."/>
        </authorList>
    </citation>
    <scope>NUCLEOTIDE SEQUENCE [LARGE SCALE GENOMIC DNA]</scope>
    <source>
        <strain evidence="1 2">KIST612</strain>
    </source>
</reference>
<evidence type="ECO:0000313" key="1">
    <source>
        <dbReference type="EMBL" id="ADO36660.1"/>
    </source>
</evidence>
<dbReference type="EMBL" id="CP002273">
    <property type="protein sequence ID" value="ADO36660.1"/>
    <property type="molecule type" value="Genomic_DNA"/>
</dbReference>
<evidence type="ECO:0000313" key="2">
    <source>
        <dbReference type="Proteomes" id="UP000006873"/>
    </source>
</evidence>